<dbReference type="InterPro" id="IPR029157">
    <property type="entry name" value="CEP44_CC"/>
</dbReference>
<dbReference type="GO" id="GO:0000922">
    <property type="term" value="C:spindle pole"/>
    <property type="evidence" value="ECO:0007669"/>
    <property type="project" value="UniProtKB-SubCell"/>
</dbReference>
<feature type="region of interest" description="Disordered" evidence="9">
    <location>
        <begin position="344"/>
        <end position="386"/>
    </location>
</feature>
<evidence type="ECO:0000256" key="6">
    <source>
        <dbReference type="ARBA" id="ARBA00023054"/>
    </source>
</evidence>
<evidence type="ECO:0000256" key="9">
    <source>
        <dbReference type="SAM" id="MobiDB-lite"/>
    </source>
</evidence>
<dbReference type="GO" id="GO:0030496">
    <property type="term" value="C:midbody"/>
    <property type="evidence" value="ECO:0007669"/>
    <property type="project" value="UniProtKB-SubCell"/>
</dbReference>
<evidence type="ECO:0000256" key="2">
    <source>
        <dbReference type="ARBA" id="ARBA00004214"/>
    </source>
</evidence>
<protein>
    <recommendedName>
        <fullName evidence="4">Centrosomal protein of 44 kDa</fullName>
    </recommendedName>
</protein>
<feature type="region of interest" description="Disordered" evidence="9">
    <location>
        <begin position="209"/>
        <end position="230"/>
    </location>
</feature>
<keyword evidence="12" id="KW-1185">Reference proteome</keyword>
<dbReference type="AlphaFoldDB" id="A0AAV3ZA78"/>
<dbReference type="Proteomes" id="UP000735302">
    <property type="component" value="Unassembled WGS sequence"/>
</dbReference>
<feature type="region of interest" description="Disordered" evidence="9">
    <location>
        <begin position="429"/>
        <end position="486"/>
    </location>
</feature>
<dbReference type="PANTHER" id="PTHR31477:SF1">
    <property type="entry name" value="CENTROSOMAL PROTEIN OF 44 KDA"/>
    <property type="match status" value="1"/>
</dbReference>
<feature type="compositionally biased region" description="Basic and acidic residues" evidence="9">
    <location>
        <begin position="362"/>
        <end position="373"/>
    </location>
</feature>
<name>A0AAV3ZA78_9GAST</name>
<evidence type="ECO:0000256" key="4">
    <source>
        <dbReference type="ARBA" id="ARBA00014053"/>
    </source>
</evidence>
<reference evidence="11 12" key="1">
    <citation type="journal article" date="2021" name="Elife">
        <title>Chloroplast acquisition without the gene transfer in kleptoplastic sea slugs, Plakobranchus ocellatus.</title>
        <authorList>
            <person name="Maeda T."/>
            <person name="Takahashi S."/>
            <person name="Yoshida T."/>
            <person name="Shimamura S."/>
            <person name="Takaki Y."/>
            <person name="Nagai Y."/>
            <person name="Toyoda A."/>
            <person name="Suzuki Y."/>
            <person name="Arimoto A."/>
            <person name="Ishii H."/>
            <person name="Satoh N."/>
            <person name="Nishiyama T."/>
            <person name="Hasebe M."/>
            <person name="Maruyama T."/>
            <person name="Minagawa J."/>
            <person name="Obokata J."/>
            <person name="Shigenobu S."/>
        </authorList>
    </citation>
    <scope>NUCLEOTIDE SEQUENCE [LARGE SCALE GENOMIC DNA]</scope>
</reference>
<feature type="compositionally biased region" description="Polar residues" evidence="9">
    <location>
        <begin position="454"/>
        <end position="463"/>
    </location>
</feature>
<evidence type="ECO:0000256" key="8">
    <source>
        <dbReference type="ARBA" id="ARBA00046235"/>
    </source>
</evidence>
<feature type="compositionally biased region" description="Basic and acidic residues" evidence="9">
    <location>
        <begin position="464"/>
        <end position="474"/>
    </location>
</feature>
<evidence type="ECO:0000313" key="12">
    <source>
        <dbReference type="Proteomes" id="UP000735302"/>
    </source>
</evidence>
<dbReference type="Pfam" id="PF15007">
    <property type="entry name" value="CEP44"/>
    <property type="match status" value="1"/>
</dbReference>
<feature type="domain" description="Centrosomal CEP44" evidence="10">
    <location>
        <begin position="5"/>
        <end position="120"/>
    </location>
</feature>
<keyword evidence="7" id="KW-0206">Cytoskeleton</keyword>
<dbReference type="InterPro" id="IPR033603">
    <property type="entry name" value="CEP44"/>
</dbReference>
<keyword evidence="5" id="KW-0963">Cytoplasm</keyword>
<evidence type="ECO:0000256" key="1">
    <source>
        <dbReference type="ARBA" id="ARBA00004114"/>
    </source>
</evidence>
<dbReference type="PANTHER" id="PTHR31477">
    <property type="entry name" value="CENTROSOMAL PROTEIN OF 44 KDA"/>
    <property type="match status" value="1"/>
</dbReference>
<evidence type="ECO:0000313" key="11">
    <source>
        <dbReference type="EMBL" id="GFN91555.1"/>
    </source>
</evidence>
<gene>
    <name evidence="11" type="ORF">PoB_001806100</name>
</gene>
<evidence type="ECO:0000256" key="7">
    <source>
        <dbReference type="ARBA" id="ARBA00023212"/>
    </source>
</evidence>
<evidence type="ECO:0000256" key="3">
    <source>
        <dbReference type="ARBA" id="ARBA00004647"/>
    </source>
</evidence>
<feature type="compositionally biased region" description="Basic and acidic residues" evidence="9">
    <location>
        <begin position="442"/>
        <end position="453"/>
    </location>
</feature>
<organism evidence="11 12">
    <name type="scientific">Plakobranchus ocellatus</name>
    <dbReference type="NCBI Taxonomy" id="259542"/>
    <lineage>
        <taxon>Eukaryota</taxon>
        <taxon>Metazoa</taxon>
        <taxon>Spiralia</taxon>
        <taxon>Lophotrochozoa</taxon>
        <taxon>Mollusca</taxon>
        <taxon>Gastropoda</taxon>
        <taxon>Heterobranchia</taxon>
        <taxon>Euthyneura</taxon>
        <taxon>Panpulmonata</taxon>
        <taxon>Sacoglossa</taxon>
        <taxon>Placobranchoidea</taxon>
        <taxon>Plakobranchidae</taxon>
        <taxon>Plakobranchus</taxon>
    </lineage>
</organism>
<evidence type="ECO:0000259" key="10">
    <source>
        <dbReference type="Pfam" id="PF15007"/>
    </source>
</evidence>
<feature type="compositionally biased region" description="Basic and acidic residues" evidence="9">
    <location>
        <begin position="219"/>
        <end position="230"/>
    </location>
</feature>
<evidence type="ECO:0000256" key="5">
    <source>
        <dbReference type="ARBA" id="ARBA00022490"/>
    </source>
</evidence>
<dbReference type="EMBL" id="BLXT01002152">
    <property type="protein sequence ID" value="GFN91555.1"/>
    <property type="molecule type" value="Genomic_DNA"/>
</dbReference>
<comment type="caution">
    <text evidence="11">The sequence shown here is derived from an EMBL/GenBank/DDBJ whole genome shotgun (WGS) entry which is preliminary data.</text>
</comment>
<comment type="subcellular location">
    <subcellularLocation>
        <location evidence="1">Cytoplasm</location>
        <location evidence="1">Cytoskeleton</location>
        <location evidence="1">Microtubule organizing center</location>
        <location evidence="1">Centrosome</location>
        <location evidence="1">Centriole</location>
    </subcellularLocation>
    <subcellularLocation>
        <location evidence="3">Cytoplasm</location>
        <location evidence="3">Cytoskeleton</location>
        <location evidence="3">Spindle pole</location>
    </subcellularLocation>
    <subcellularLocation>
        <location evidence="2">Midbody</location>
    </subcellularLocation>
</comment>
<accession>A0AAV3ZA78</accession>
<comment type="function">
    <text evidence="8">Centriole-enriched microtubule-binding protein involved in centriole biogenesis. In collaboration with CEP295 and POC1B, is required for the centriole-to-centrosome conversion by ensuring the formation of bona fide centriole wall. Functions as a linker component that maintains centrosome cohesion. Associates with CROCC and regulates its stability and localization to the centrosome.</text>
</comment>
<sequence length="575" mass="63153">MATGDLYNNVKQLVHELKSVKYGKTLDTDLVVSGSPKAYLPIYNYLFTSYNTRLNADIVNSNNELYGKSDMRFMEAVYKILRDMFGYKAKITRDQFFAQGFSEHKVIMATDVLRLVKQRYHPPKSSKFRVAVPKSGLEPAATPEQVVQEPVDIPCKLSSKSVTQNVAGAIVLPTRLTTGASGFKIPKSGHGHLGPKHNQERPVFMPAVPSVSPSSVKSHSVESAEKDIEAPVRARVKPEEAAASAVPDAEEIEGIVRRKIVDLVSPALLKINERMGMIDIVLSDLEQKEKEAERPTPAPTPSAALINGLTKQMNDVVFQLQTLTSRVTLLENRVTMVEAQLNDEEKHRRTLHASQNYLKSKHATDNGGEKSREQQLSQKSEAAATNSNPSLAFMKSLVNPEDCGSLLTTSGAEAPDDVTAIEDESLTALQATDEISSSKAVQEAKIKQKDNTKDQNQLQQNGDSKIRPDDEAKKSPSVLQQIAHPPKPVTAKCAPFSEDMSPIRSFSDLSYLGHSHDESASLMFSIPSMQAYIADEARASDRRSSTPTGEGLDTSTLDRISRINQLMATTQQLLQ</sequence>
<feature type="compositionally biased region" description="Polar residues" evidence="9">
    <location>
        <begin position="374"/>
        <end position="386"/>
    </location>
</feature>
<feature type="compositionally biased region" description="Low complexity" evidence="9">
    <location>
        <begin position="209"/>
        <end position="218"/>
    </location>
</feature>
<dbReference type="GO" id="GO:0005814">
    <property type="term" value="C:centriole"/>
    <property type="evidence" value="ECO:0007669"/>
    <property type="project" value="UniProtKB-SubCell"/>
</dbReference>
<keyword evidence="6" id="KW-0175">Coiled coil</keyword>
<proteinExistence type="predicted"/>
<feature type="compositionally biased region" description="Polar residues" evidence="9">
    <location>
        <begin position="429"/>
        <end position="440"/>
    </location>
</feature>